<proteinExistence type="predicted"/>
<reference evidence="1 2" key="1">
    <citation type="journal article" date="2003" name="Proc. Natl. Acad. Sci. U.S.A.">
        <title>Genome sequence of the cyanobacterium Prochlorococcus marinus SS120, a nearly minimal oxyphototrophic genome.</title>
        <authorList>
            <person name="Dufresne A."/>
            <person name="Salanoubat M."/>
            <person name="Partensky F."/>
            <person name="Artiguenave F."/>
            <person name="Axmann I.M."/>
            <person name="Barbe V."/>
            <person name="Duprat S."/>
            <person name="Galperin M.Y."/>
            <person name="Koonin E.V."/>
            <person name="Le Gall F."/>
            <person name="Makarova K.S."/>
            <person name="Ostrowski M."/>
            <person name="Oztas S."/>
            <person name="Robert C."/>
            <person name="Rogozin I.B."/>
            <person name="Scanlan D.J."/>
            <person name="Tandeau de Marsac N."/>
            <person name="Weissenbach J."/>
            <person name="Wincker P."/>
            <person name="Wolf Y.I."/>
            <person name="Hess W.R."/>
        </authorList>
    </citation>
    <scope>NUCLEOTIDE SEQUENCE [LARGE SCALE GENOMIC DNA]</scope>
    <source>
        <strain evidence="2">SARG / CCMP1375 / SS120</strain>
    </source>
</reference>
<sequence>MQYLSGHPDMSIRVIDSYLSERLKSLQGKDRRALIMEFKEWLIEENSDGVDIWTIPDLTDEGLCDFFKRAISKNSF</sequence>
<dbReference type="OrthoDB" id="542247at2"/>
<dbReference type="KEGG" id="pma:Pro_1178"/>
<keyword evidence="2" id="KW-1185">Reference proteome</keyword>
<dbReference type="EMBL" id="AE017126">
    <property type="protein sequence ID" value="AAQ00223.1"/>
    <property type="molecule type" value="Genomic_DNA"/>
</dbReference>
<dbReference type="PATRIC" id="fig|167539.5.peg.1234"/>
<accession>Q7VBB9</accession>
<dbReference type="Proteomes" id="UP000001420">
    <property type="component" value="Chromosome"/>
</dbReference>
<dbReference type="EnsemblBacteria" id="AAQ00223">
    <property type="protein sequence ID" value="AAQ00223"/>
    <property type="gene ID" value="Pro_1178"/>
</dbReference>
<evidence type="ECO:0000313" key="2">
    <source>
        <dbReference type="Proteomes" id="UP000001420"/>
    </source>
</evidence>
<dbReference type="RefSeq" id="WP_011125330.1">
    <property type="nucleotide sequence ID" value="NC_005042.1"/>
</dbReference>
<gene>
    <name evidence="1" type="ordered locus">Pro_1178</name>
</gene>
<dbReference type="AlphaFoldDB" id="Q7VBB9"/>
<evidence type="ECO:0000313" key="1">
    <source>
        <dbReference type="EMBL" id="AAQ00223.1"/>
    </source>
</evidence>
<dbReference type="eggNOG" id="ENOG5032H2I">
    <property type="taxonomic scope" value="Bacteria"/>
</dbReference>
<dbReference type="HOGENOM" id="CLU_2668138_0_0_3"/>
<protein>
    <submittedName>
        <fullName evidence="1">Uncharacterized protein</fullName>
    </submittedName>
</protein>
<name>Q7VBB9_PROMA</name>
<organism evidence="1 2">
    <name type="scientific">Prochlorococcus marinus (strain SARG / CCMP1375 / SS120)</name>
    <dbReference type="NCBI Taxonomy" id="167539"/>
    <lineage>
        <taxon>Bacteria</taxon>
        <taxon>Bacillati</taxon>
        <taxon>Cyanobacteriota</taxon>
        <taxon>Cyanophyceae</taxon>
        <taxon>Synechococcales</taxon>
        <taxon>Prochlorococcaceae</taxon>
        <taxon>Prochlorococcus</taxon>
    </lineage>
</organism>